<evidence type="ECO:0000256" key="1">
    <source>
        <dbReference type="SAM" id="MobiDB-lite"/>
    </source>
</evidence>
<accession>A0ABC8TY55</accession>
<reference evidence="2 3" key="1">
    <citation type="submission" date="2024-02" db="EMBL/GenBank/DDBJ databases">
        <authorList>
            <person name="Vignale AGUSTIN F."/>
            <person name="Sosa J E."/>
            <person name="Modenutti C."/>
        </authorList>
    </citation>
    <scope>NUCLEOTIDE SEQUENCE [LARGE SCALE GENOMIC DNA]</scope>
</reference>
<comment type="caution">
    <text evidence="2">The sequence shown here is derived from an EMBL/GenBank/DDBJ whole genome shotgun (WGS) entry which is preliminary data.</text>
</comment>
<proteinExistence type="predicted"/>
<protein>
    <recommendedName>
        <fullName evidence="4">Gag protein</fullName>
    </recommendedName>
</protein>
<keyword evidence="3" id="KW-1185">Reference proteome</keyword>
<name>A0ABC8TY55_9AQUA</name>
<gene>
    <name evidence="2" type="ORF">ILEXP_LOCUS42105</name>
</gene>
<feature type="region of interest" description="Disordered" evidence="1">
    <location>
        <begin position="1"/>
        <end position="20"/>
    </location>
</feature>
<sequence length="114" mass="12717">MTMMRNRTSGGAAASYLQGTNDGELMQTMREIARVMSQSEGNGMNSMIALKEFGRQNPSVFNGEPNPTVVENWIRQIEKILDAMGIRSNGTKVTLDAFHKSSDMVHFTYWGPNQ</sequence>
<organism evidence="2 3">
    <name type="scientific">Ilex paraguariensis</name>
    <name type="common">yerba mate</name>
    <dbReference type="NCBI Taxonomy" id="185542"/>
    <lineage>
        <taxon>Eukaryota</taxon>
        <taxon>Viridiplantae</taxon>
        <taxon>Streptophyta</taxon>
        <taxon>Embryophyta</taxon>
        <taxon>Tracheophyta</taxon>
        <taxon>Spermatophyta</taxon>
        <taxon>Magnoliopsida</taxon>
        <taxon>eudicotyledons</taxon>
        <taxon>Gunneridae</taxon>
        <taxon>Pentapetalae</taxon>
        <taxon>asterids</taxon>
        <taxon>campanulids</taxon>
        <taxon>Aquifoliales</taxon>
        <taxon>Aquifoliaceae</taxon>
        <taxon>Ilex</taxon>
    </lineage>
</organism>
<evidence type="ECO:0000313" key="2">
    <source>
        <dbReference type="EMBL" id="CAK9172450.1"/>
    </source>
</evidence>
<dbReference type="EMBL" id="CAUOFW020006000">
    <property type="protein sequence ID" value="CAK9172450.1"/>
    <property type="molecule type" value="Genomic_DNA"/>
</dbReference>
<dbReference type="Proteomes" id="UP001642360">
    <property type="component" value="Unassembled WGS sequence"/>
</dbReference>
<evidence type="ECO:0008006" key="4">
    <source>
        <dbReference type="Google" id="ProtNLM"/>
    </source>
</evidence>
<dbReference type="AlphaFoldDB" id="A0ABC8TY55"/>
<evidence type="ECO:0000313" key="3">
    <source>
        <dbReference type="Proteomes" id="UP001642360"/>
    </source>
</evidence>